<accession>A0ACD3A5U2</accession>
<evidence type="ECO:0000313" key="2">
    <source>
        <dbReference type="Proteomes" id="UP000308600"/>
    </source>
</evidence>
<sequence>MPSKQEVDAILSEPVCIIGAGPTGLITAHTLLQDGFKNVQIFTKDEDVGGVWSKKRVYPGLVLNNVHGQFNFSPLPMPAGARYDERLTGDEISAYMEVFAQMYVKDKIQFGVEVLNLRHVIEGEKSQWVVKMLHKKTGLQEEKVFRRVVLCSGGCSTPTMPSDISPSVAESAGFSGLVFHTSDFKERIDQVLQVVGPKGSGGGADGYAGSVVIVGGGRSAQDIATYLAKAGRQVTMLSQDRSRNPASTALEVGIAQEAYLPQNKFNHEWDHYRTLANPPPLQPEARKWIAPIYRGIVPAKNILRRDLAVNGASASLVLCFLPGICKRVKWRPIGFRRISCKIR</sequence>
<dbReference type="EMBL" id="ML208813">
    <property type="protein sequence ID" value="TFK60202.1"/>
    <property type="molecule type" value="Genomic_DNA"/>
</dbReference>
<dbReference type="Proteomes" id="UP000308600">
    <property type="component" value="Unassembled WGS sequence"/>
</dbReference>
<name>A0ACD3A5U2_9AGAR</name>
<organism evidence="1 2">
    <name type="scientific">Pluteus cervinus</name>
    <dbReference type="NCBI Taxonomy" id="181527"/>
    <lineage>
        <taxon>Eukaryota</taxon>
        <taxon>Fungi</taxon>
        <taxon>Dikarya</taxon>
        <taxon>Basidiomycota</taxon>
        <taxon>Agaricomycotina</taxon>
        <taxon>Agaricomycetes</taxon>
        <taxon>Agaricomycetidae</taxon>
        <taxon>Agaricales</taxon>
        <taxon>Pluteineae</taxon>
        <taxon>Pluteaceae</taxon>
        <taxon>Pluteus</taxon>
    </lineage>
</organism>
<keyword evidence="2" id="KW-1185">Reference proteome</keyword>
<gene>
    <name evidence="1" type="ORF">BDN72DRAFT_864545</name>
</gene>
<proteinExistence type="predicted"/>
<protein>
    <submittedName>
        <fullName evidence="1">FAD/NAD(P)-binding domain-containing protein</fullName>
    </submittedName>
</protein>
<reference evidence="1 2" key="1">
    <citation type="journal article" date="2019" name="Nat. Ecol. Evol.">
        <title>Megaphylogeny resolves global patterns of mushroom evolution.</title>
        <authorList>
            <person name="Varga T."/>
            <person name="Krizsan K."/>
            <person name="Foldi C."/>
            <person name="Dima B."/>
            <person name="Sanchez-Garcia M."/>
            <person name="Sanchez-Ramirez S."/>
            <person name="Szollosi G.J."/>
            <person name="Szarkandi J.G."/>
            <person name="Papp V."/>
            <person name="Albert L."/>
            <person name="Andreopoulos W."/>
            <person name="Angelini C."/>
            <person name="Antonin V."/>
            <person name="Barry K.W."/>
            <person name="Bougher N.L."/>
            <person name="Buchanan P."/>
            <person name="Buyck B."/>
            <person name="Bense V."/>
            <person name="Catcheside P."/>
            <person name="Chovatia M."/>
            <person name="Cooper J."/>
            <person name="Damon W."/>
            <person name="Desjardin D."/>
            <person name="Finy P."/>
            <person name="Geml J."/>
            <person name="Haridas S."/>
            <person name="Hughes K."/>
            <person name="Justo A."/>
            <person name="Karasinski D."/>
            <person name="Kautmanova I."/>
            <person name="Kiss B."/>
            <person name="Kocsube S."/>
            <person name="Kotiranta H."/>
            <person name="LaButti K.M."/>
            <person name="Lechner B.E."/>
            <person name="Liimatainen K."/>
            <person name="Lipzen A."/>
            <person name="Lukacs Z."/>
            <person name="Mihaltcheva S."/>
            <person name="Morgado L.N."/>
            <person name="Niskanen T."/>
            <person name="Noordeloos M.E."/>
            <person name="Ohm R.A."/>
            <person name="Ortiz-Santana B."/>
            <person name="Ovrebo C."/>
            <person name="Racz N."/>
            <person name="Riley R."/>
            <person name="Savchenko A."/>
            <person name="Shiryaev A."/>
            <person name="Soop K."/>
            <person name="Spirin V."/>
            <person name="Szebenyi C."/>
            <person name="Tomsovsky M."/>
            <person name="Tulloss R.E."/>
            <person name="Uehling J."/>
            <person name="Grigoriev I.V."/>
            <person name="Vagvolgyi C."/>
            <person name="Papp T."/>
            <person name="Martin F.M."/>
            <person name="Miettinen O."/>
            <person name="Hibbett D.S."/>
            <person name="Nagy L.G."/>
        </authorList>
    </citation>
    <scope>NUCLEOTIDE SEQUENCE [LARGE SCALE GENOMIC DNA]</scope>
    <source>
        <strain evidence="1 2">NL-1719</strain>
    </source>
</reference>
<evidence type="ECO:0000313" key="1">
    <source>
        <dbReference type="EMBL" id="TFK60202.1"/>
    </source>
</evidence>